<dbReference type="AlphaFoldDB" id="A0A0S4QNK7"/>
<feature type="domain" description="Cell envelope-related transcriptional attenuator" evidence="4">
    <location>
        <begin position="110"/>
        <end position="280"/>
    </location>
</feature>
<evidence type="ECO:0000313" key="6">
    <source>
        <dbReference type="EMBL" id="CUU57027.1"/>
    </source>
</evidence>
<evidence type="ECO:0000256" key="2">
    <source>
        <dbReference type="SAM" id="MobiDB-lite"/>
    </source>
</evidence>
<feature type="transmembrane region" description="Helical" evidence="3">
    <location>
        <begin position="43"/>
        <end position="66"/>
    </location>
</feature>
<keyword evidence="7" id="KW-1185">Reference proteome</keyword>
<dbReference type="Gene3D" id="3.30.70.2390">
    <property type="match status" value="1"/>
</dbReference>
<feature type="compositionally biased region" description="Low complexity" evidence="2">
    <location>
        <begin position="498"/>
        <end position="534"/>
    </location>
</feature>
<dbReference type="InterPro" id="IPR050922">
    <property type="entry name" value="LytR/CpsA/Psr_CW_biosynth"/>
</dbReference>
<proteinExistence type="inferred from homology"/>
<accession>A0A0S4QNK7</accession>
<gene>
    <name evidence="6" type="ORF">Ga0074812_11042</name>
</gene>
<protein>
    <submittedName>
        <fullName evidence="6">Cell envelope-related function transcriptional attenuator common domain-containing protein</fullName>
    </submittedName>
</protein>
<dbReference type="InterPro" id="IPR027381">
    <property type="entry name" value="LytR/CpsA/Psr_C"/>
</dbReference>
<dbReference type="Pfam" id="PF03816">
    <property type="entry name" value="LytR_cpsA_psr"/>
    <property type="match status" value="1"/>
</dbReference>
<evidence type="ECO:0000313" key="7">
    <source>
        <dbReference type="Proteomes" id="UP000198802"/>
    </source>
</evidence>
<sequence length="534" mass="55020">MSLSAVLPPKVRVRGGTRVADDGRKMPFDLRGGRPRQTVARRLTVAVAALTSAVIVMGAVGGWGALTYFDARTHRAAIGDLGANRPAAREGAKNFLLVGTDDRPGLGGMRSDTTILAHLGEDGKVTLISFPRDTLVVMPAYTDSAGKIHPPSEEKFNSAIANGGVTLLIKLVEALTRVRIDHYISVNLAGFKAITEVIGGVDVCITERNVSERFKYEGKWVTSSNTNDPMSGFRGGPGHIQISGDQALAFVRQRYGLPGYDIGRTKRQQYFLSRILAKVREDGVLTSPTRVSGLLSAVGNALTYGEGTSTKDVTQLASRLQGVSNGSLGLQTLPTHAPTKAEGAIDEANGEFTKRLGAAQLYNQSDLDAVFGPFAGAGEGDDAAGGGDVPISVLNGSGTAGVVAKVVRDLGTRGISADSGGNAAYNNYKATWIRYGAGTEATARKLLSQIPTARLMADDDLDGGVQVIVGSTYKGLADLPAPAQAPGGQALAGGTGATGSASPDGPSASGNSAAATQPAGSAAPAPEAPTDCVY</sequence>
<reference evidence="7" key="1">
    <citation type="submission" date="2015-11" db="EMBL/GenBank/DDBJ databases">
        <authorList>
            <person name="Varghese N."/>
        </authorList>
    </citation>
    <scope>NUCLEOTIDE SEQUENCE [LARGE SCALE GENOMIC DNA]</scope>
    <source>
        <strain evidence="7">DSM 45899</strain>
    </source>
</reference>
<feature type="region of interest" description="Disordered" evidence="2">
    <location>
        <begin position="485"/>
        <end position="534"/>
    </location>
</feature>
<evidence type="ECO:0000256" key="3">
    <source>
        <dbReference type="SAM" id="Phobius"/>
    </source>
</evidence>
<dbReference type="EMBL" id="FAOZ01000010">
    <property type="protein sequence ID" value="CUU57027.1"/>
    <property type="molecule type" value="Genomic_DNA"/>
</dbReference>
<evidence type="ECO:0000259" key="5">
    <source>
        <dbReference type="Pfam" id="PF13399"/>
    </source>
</evidence>
<dbReference type="InterPro" id="IPR004474">
    <property type="entry name" value="LytR_CpsA_psr"/>
</dbReference>
<feature type="domain" description="LytR/CpsA/Psr regulator C-terminal" evidence="5">
    <location>
        <begin position="388"/>
        <end position="473"/>
    </location>
</feature>
<keyword evidence="3" id="KW-0812">Transmembrane</keyword>
<keyword evidence="3" id="KW-0472">Membrane</keyword>
<dbReference type="Proteomes" id="UP000198802">
    <property type="component" value="Unassembled WGS sequence"/>
</dbReference>
<evidence type="ECO:0000259" key="4">
    <source>
        <dbReference type="Pfam" id="PF03816"/>
    </source>
</evidence>
<evidence type="ECO:0000256" key="1">
    <source>
        <dbReference type="ARBA" id="ARBA00006068"/>
    </source>
</evidence>
<organism evidence="6 7">
    <name type="scientific">Parafrankia irregularis</name>
    <dbReference type="NCBI Taxonomy" id="795642"/>
    <lineage>
        <taxon>Bacteria</taxon>
        <taxon>Bacillati</taxon>
        <taxon>Actinomycetota</taxon>
        <taxon>Actinomycetes</taxon>
        <taxon>Frankiales</taxon>
        <taxon>Frankiaceae</taxon>
        <taxon>Parafrankia</taxon>
    </lineage>
</organism>
<dbReference type="Gene3D" id="3.40.630.190">
    <property type="entry name" value="LCP protein"/>
    <property type="match status" value="1"/>
</dbReference>
<keyword evidence="3" id="KW-1133">Transmembrane helix</keyword>
<comment type="similarity">
    <text evidence="1">Belongs to the LytR/CpsA/Psr (LCP) family.</text>
</comment>
<dbReference type="Pfam" id="PF13399">
    <property type="entry name" value="LytR_C"/>
    <property type="match status" value="1"/>
</dbReference>
<dbReference type="NCBIfam" id="TIGR00350">
    <property type="entry name" value="lytR_cpsA_psr"/>
    <property type="match status" value="1"/>
</dbReference>
<dbReference type="PANTHER" id="PTHR33392:SF6">
    <property type="entry name" value="POLYISOPRENYL-TEICHOIC ACID--PEPTIDOGLYCAN TEICHOIC ACID TRANSFERASE TAGU"/>
    <property type="match status" value="1"/>
</dbReference>
<dbReference type="PANTHER" id="PTHR33392">
    <property type="entry name" value="POLYISOPRENYL-TEICHOIC ACID--PEPTIDOGLYCAN TEICHOIC ACID TRANSFERASE TAGU"/>
    <property type="match status" value="1"/>
</dbReference>
<name>A0A0S4QNK7_9ACTN</name>